<dbReference type="InterPro" id="IPR003358">
    <property type="entry name" value="tRNA_(Gua-N-7)_MeTrfase_Trmb"/>
</dbReference>
<evidence type="ECO:0000256" key="3">
    <source>
        <dbReference type="ARBA" id="ARBA00022603"/>
    </source>
</evidence>
<evidence type="ECO:0000313" key="8">
    <source>
        <dbReference type="EMBL" id="MBN9412884.1"/>
    </source>
</evidence>
<reference evidence="8" key="1">
    <citation type="submission" date="2021-02" db="EMBL/GenBank/DDBJ databases">
        <title>Thiocyanate and organic carbon inputs drive convergent selection for specific autotrophic Afipia and Thiobacillus strains within complex microbiomes.</title>
        <authorList>
            <person name="Huddy R.J."/>
            <person name="Sachdeva R."/>
            <person name="Kadzinga F."/>
            <person name="Kantor R.S."/>
            <person name="Harrison S.T.L."/>
            <person name="Banfield J.F."/>
        </authorList>
    </citation>
    <scope>NUCLEOTIDE SEQUENCE</scope>
    <source>
        <strain evidence="8">SCN18_10_11_15_R4_P_38_20</strain>
    </source>
</reference>
<dbReference type="GO" id="GO:0043527">
    <property type="term" value="C:tRNA methyltransferase complex"/>
    <property type="evidence" value="ECO:0007669"/>
    <property type="project" value="TreeGrafter"/>
</dbReference>
<evidence type="ECO:0000256" key="5">
    <source>
        <dbReference type="ARBA" id="ARBA00022691"/>
    </source>
</evidence>
<feature type="binding site" evidence="7">
    <location>
        <position position="163"/>
    </location>
    <ligand>
        <name>substrate</name>
    </ligand>
</feature>
<dbReference type="PANTHER" id="PTHR23417">
    <property type="entry name" value="3-DEOXY-D-MANNO-OCTULOSONIC-ACID TRANSFERASE/TRNA GUANINE-N 7 - -METHYLTRANSFERASE"/>
    <property type="match status" value="1"/>
</dbReference>
<evidence type="ECO:0000256" key="4">
    <source>
        <dbReference type="ARBA" id="ARBA00022679"/>
    </source>
</evidence>
<comment type="function">
    <text evidence="2 7">Catalyzes the formation of N(7)-methylguanine at position 46 (m7G46) in tRNA.</text>
</comment>
<keyword evidence="5 7" id="KW-0949">S-adenosyl-L-methionine</keyword>
<keyword evidence="6 7" id="KW-0819">tRNA processing</keyword>
<feature type="binding site" evidence="7">
    <location>
        <position position="105"/>
    </location>
    <ligand>
        <name>S-adenosyl-L-methionine</name>
        <dbReference type="ChEBI" id="CHEBI:59789"/>
    </ligand>
</feature>
<comment type="similarity">
    <text evidence="7">Belongs to the class I-like SAM-binding methyltransferase superfamily. TrmB family.</text>
</comment>
<feature type="binding site" evidence="7">
    <location>
        <begin position="197"/>
        <end position="200"/>
    </location>
    <ligand>
        <name>substrate</name>
    </ligand>
</feature>
<feature type="binding site" evidence="7">
    <location>
        <position position="53"/>
    </location>
    <ligand>
        <name>S-adenosyl-L-methionine</name>
        <dbReference type="ChEBI" id="CHEBI:59789"/>
    </ligand>
</feature>
<dbReference type="SUPFAM" id="SSF53335">
    <property type="entry name" value="S-adenosyl-L-methionine-dependent methyltransferases"/>
    <property type="match status" value="1"/>
</dbReference>
<evidence type="ECO:0000313" key="9">
    <source>
        <dbReference type="Proteomes" id="UP000664414"/>
    </source>
</evidence>
<comment type="caution">
    <text evidence="7">Lacks conserved residue(s) required for the propagation of feature annotation.</text>
</comment>
<dbReference type="InterPro" id="IPR055361">
    <property type="entry name" value="tRNA_methyltr_TrmB_bact"/>
</dbReference>
<comment type="pathway">
    <text evidence="7">tRNA modification; N(7)-methylguanine-tRNA biosynthesis.</text>
</comment>
<dbReference type="NCBIfam" id="TIGR00091">
    <property type="entry name" value="tRNA (guanosine(46)-N7)-methyltransferase TrmB"/>
    <property type="match status" value="1"/>
</dbReference>
<dbReference type="Proteomes" id="UP000664414">
    <property type="component" value="Unassembled WGS sequence"/>
</dbReference>
<dbReference type="Pfam" id="PF02390">
    <property type="entry name" value="Methyltransf_4"/>
    <property type="match status" value="1"/>
</dbReference>
<dbReference type="InterPro" id="IPR029063">
    <property type="entry name" value="SAM-dependent_MTases_sf"/>
</dbReference>
<dbReference type="PROSITE" id="PS51625">
    <property type="entry name" value="SAM_MT_TRMB"/>
    <property type="match status" value="1"/>
</dbReference>
<dbReference type="AlphaFoldDB" id="A0A8J7PSG5"/>
<evidence type="ECO:0000256" key="2">
    <source>
        <dbReference type="ARBA" id="ARBA00003015"/>
    </source>
</evidence>
<proteinExistence type="inferred from homology"/>
<feature type="binding site" evidence="7">
    <location>
        <position position="78"/>
    </location>
    <ligand>
        <name>S-adenosyl-L-methionine</name>
        <dbReference type="ChEBI" id="CHEBI:59789"/>
    </ligand>
</feature>
<keyword evidence="3 7" id="KW-0489">Methyltransferase</keyword>
<comment type="caution">
    <text evidence="8">The sequence shown here is derived from an EMBL/GenBank/DDBJ whole genome shotgun (WGS) entry which is preliminary data.</text>
</comment>
<dbReference type="GO" id="GO:0008176">
    <property type="term" value="F:tRNA (guanine(46)-N7)-methyltransferase activity"/>
    <property type="evidence" value="ECO:0007669"/>
    <property type="project" value="UniProtKB-UniRule"/>
</dbReference>
<evidence type="ECO:0000256" key="6">
    <source>
        <dbReference type="ARBA" id="ARBA00022694"/>
    </source>
</evidence>
<evidence type="ECO:0000256" key="7">
    <source>
        <dbReference type="HAMAP-Rule" id="MF_01057"/>
    </source>
</evidence>
<feature type="binding site" evidence="7">
    <location>
        <position position="131"/>
    </location>
    <ligand>
        <name>substrate</name>
    </ligand>
</feature>
<dbReference type="HAMAP" id="MF_01057">
    <property type="entry name" value="tRNA_methyltr_TrmB"/>
    <property type="match status" value="1"/>
</dbReference>
<comment type="catalytic activity">
    <reaction evidence="1 7">
        <text>guanosine(46) in tRNA + S-adenosyl-L-methionine = N(7)-methylguanosine(46) in tRNA + S-adenosyl-L-homocysteine</text>
        <dbReference type="Rhea" id="RHEA:42708"/>
        <dbReference type="Rhea" id="RHEA-COMP:10188"/>
        <dbReference type="Rhea" id="RHEA-COMP:10189"/>
        <dbReference type="ChEBI" id="CHEBI:57856"/>
        <dbReference type="ChEBI" id="CHEBI:59789"/>
        <dbReference type="ChEBI" id="CHEBI:74269"/>
        <dbReference type="ChEBI" id="CHEBI:74480"/>
        <dbReference type="EC" id="2.1.1.33"/>
    </reaction>
</comment>
<accession>A0A8J7PSG5</accession>
<dbReference type="EMBL" id="JAFKGL010000014">
    <property type="protein sequence ID" value="MBN9412884.1"/>
    <property type="molecule type" value="Genomic_DNA"/>
</dbReference>
<gene>
    <name evidence="7 8" type="primary">trmB</name>
    <name evidence="8" type="ORF">J0H12_03020</name>
</gene>
<dbReference type="PANTHER" id="PTHR23417:SF14">
    <property type="entry name" value="PENTACOTRIPEPTIDE-REPEAT REGION OF PRORP DOMAIN-CONTAINING PROTEIN"/>
    <property type="match status" value="1"/>
</dbReference>
<sequence>MTLQAVEKFYGRRKGRSLKKQKTEFLKTLDLYRVKFPLDLKEMFPSVQEICLEIGFGGGEHLAALAEQNPKVGFIGAEAFMNGVASFLQFRFEKQLNNVQLFPDDVRLLLQELPDNSIQKVFILFPDPWPKKKHHKRRIVSPKLVAELSRIVKKGGEVRLASDVADYIEHMQQAFQTVSEFQLQLCSQEKPDAWPSTRYEMKALEAHDYPQYLIYLKN</sequence>
<keyword evidence="4 7" id="KW-0808">Transferase</keyword>
<feature type="binding site" evidence="7">
    <location>
        <position position="127"/>
    </location>
    <ligand>
        <name>S-adenosyl-L-methionine</name>
        <dbReference type="ChEBI" id="CHEBI:59789"/>
    </ligand>
</feature>
<name>A0A8J7PSG5_9PROT</name>
<organism evidence="8 9">
    <name type="scientific">Candidatus Paracaedimonas acanthamoebae</name>
    <dbReference type="NCBI Taxonomy" id="244581"/>
    <lineage>
        <taxon>Bacteria</taxon>
        <taxon>Pseudomonadati</taxon>
        <taxon>Pseudomonadota</taxon>
        <taxon>Alphaproteobacteria</taxon>
        <taxon>Holosporales</taxon>
        <taxon>Caedimonadaceae</taxon>
        <taxon>Candidatus Paracaedimonas</taxon>
    </lineage>
</organism>
<dbReference type="UniPathway" id="UPA00989"/>
<evidence type="ECO:0000256" key="1">
    <source>
        <dbReference type="ARBA" id="ARBA00000142"/>
    </source>
</evidence>
<dbReference type="EC" id="2.1.1.33" evidence="7"/>
<protein>
    <recommendedName>
        <fullName evidence="7">tRNA (guanine-N(7)-)-methyltransferase</fullName>
        <ecNumber evidence="7">2.1.1.33</ecNumber>
    </recommendedName>
    <alternativeName>
        <fullName evidence="7">tRNA (guanine(46)-N(7))-methyltransferase</fullName>
    </alternativeName>
    <alternativeName>
        <fullName evidence="7">tRNA(m7G46)-methyltransferase</fullName>
    </alternativeName>
</protein>
<dbReference type="Gene3D" id="3.40.50.150">
    <property type="entry name" value="Vaccinia Virus protein VP39"/>
    <property type="match status" value="1"/>
</dbReference>